<evidence type="ECO:0000313" key="2">
    <source>
        <dbReference type="EMBL" id="BBB33439.1"/>
    </source>
</evidence>
<organism evidence="2 3">
    <name type="scientific">Thermotomaculum hydrothermale</name>
    <dbReference type="NCBI Taxonomy" id="981385"/>
    <lineage>
        <taxon>Bacteria</taxon>
        <taxon>Pseudomonadati</taxon>
        <taxon>Acidobacteriota</taxon>
        <taxon>Holophagae</taxon>
        <taxon>Thermotomaculales</taxon>
        <taxon>Thermotomaculaceae</taxon>
        <taxon>Thermotomaculum</taxon>
    </lineage>
</organism>
<dbReference type="Proteomes" id="UP000595564">
    <property type="component" value="Chromosome"/>
</dbReference>
<dbReference type="KEGG" id="thyd:TTHT_1996"/>
<keyword evidence="1" id="KW-0812">Transmembrane</keyword>
<protein>
    <submittedName>
        <fullName evidence="2">Uncharacterized protein</fullName>
    </submittedName>
</protein>
<evidence type="ECO:0000256" key="1">
    <source>
        <dbReference type="SAM" id="Phobius"/>
    </source>
</evidence>
<dbReference type="EMBL" id="AP017470">
    <property type="protein sequence ID" value="BBB33439.1"/>
    <property type="molecule type" value="Genomic_DNA"/>
</dbReference>
<dbReference type="AlphaFoldDB" id="A0A7R6PGR8"/>
<sequence length="154" mass="18341">MFYFSNLILVFQLALFLLFGASFAKPKNINKWSKLSTHYYFACLFVAFFCTIFGVVELNKMLDVIKKKGAFKLVIELSTLNFFCFLCICYTTYGLFWQWFEENQIRKKENKAKISYLEYIKQKKLSILNFYVFVGLILWGVCYYLYHIGAIQNF</sequence>
<evidence type="ECO:0000313" key="3">
    <source>
        <dbReference type="Proteomes" id="UP000595564"/>
    </source>
</evidence>
<keyword evidence="1" id="KW-1133">Transmembrane helix</keyword>
<name>A0A7R6PGR8_9BACT</name>
<dbReference type="RefSeq" id="WP_201327748.1">
    <property type="nucleotide sequence ID" value="NZ_AP017470.1"/>
</dbReference>
<reference evidence="2 3" key="1">
    <citation type="journal article" date="2012" name="Extremophiles">
        <title>Thermotomaculum hydrothermale gen. nov., sp. nov., a novel heterotrophic thermophile within the phylum Acidobacteria from a deep-sea hydrothermal vent chimney in the Southern Okinawa Trough.</title>
        <authorList>
            <person name="Izumi H."/>
            <person name="Nunoura T."/>
            <person name="Miyazaki M."/>
            <person name="Mino S."/>
            <person name="Toki T."/>
            <person name="Takai K."/>
            <person name="Sako Y."/>
            <person name="Sawabe T."/>
            <person name="Nakagawa S."/>
        </authorList>
    </citation>
    <scope>NUCLEOTIDE SEQUENCE [LARGE SCALE GENOMIC DNA]</scope>
    <source>
        <strain evidence="2 3">AC55</strain>
    </source>
</reference>
<keyword evidence="3" id="KW-1185">Reference proteome</keyword>
<keyword evidence="1" id="KW-0472">Membrane</keyword>
<proteinExistence type="predicted"/>
<accession>A0A7R6PGR8</accession>
<feature type="transmembrane region" description="Helical" evidence="1">
    <location>
        <begin position="79"/>
        <end position="100"/>
    </location>
</feature>
<feature type="transmembrane region" description="Helical" evidence="1">
    <location>
        <begin position="39"/>
        <end position="58"/>
    </location>
</feature>
<feature type="transmembrane region" description="Helical" evidence="1">
    <location>
        <begin position="127"/>
        <end position="146"/>
    </location>
</feature>
<gene>
    <name evidence="2" type="ORF">TTHT_1996</name>
</gene>